<organism evidence="1 2">
    <name type="scientific">[Pantoea] beijingensis</name>
    <dbReference type="NCBI Taxonomy" id="1324864"/>
    <lineage>
        <taxon>Bacteria</taxon>
        <taxon>Pseudomonadati</taxon>
        <taxon>Pseudomonadota</taxon>
        <taxon>Gammaproteobacteria</taxon>
        <taxon>Enterobacterales</taxon>
        <taxon>Erwiniaceae</taxon>
        <taxon>Erwinia</taxon>
    </lineage>
</organism>
<evidence type="ECO:0000313" key="1">
    <source>
        <dbReference type="EMBL" id="RWR00801.1"/>
    </source>
</evidence>
<evidence type="ECO:0000313" key="2">
    <source>
        <dbReference type="Proteomes" id="UP000288794"/>
    </source>
</evidence>
<reference evidence="1 2" key="1">
    <citation type="submission" date="2014-04" db="EMBL/GenBank/DDBJ databases">
        <title>Draft genome sequence of Pantoea beijingensis strain LMG 27579, an emerging pathogen to Pleurotus eryngii with potential industrial application.</title>
        <authorList>
            <person name="Xu F."/>
            <person name="Liu Y."/>
            <person name="Wang S."/>
            <person name="Yin Y."/>
            <person name="Ma Y."/>
            <person name="Zhao S."/>
            <person name="Rong C."/>
        </authorList>
    </citation>
    <scope>NUCLEOTIDE SEQUENCE [LARGE SCALE GENOMIC DNA]</scope>
    <source>
        <strain evidence="1 2">LMG 27579</strain>
    </source>
</reference>
<accession>A0A443I9C5</accession>
<dbReference type="Proteomes" id="UP000288794">
    <property type="component" value="Unassembled WGS sequence"/>
</dbReference>
<dbReference type="EMBL" id="JMEE01000045">
    <property type="protein sequence ID" value="RWR00801.1"/>
    <property type="molecule type" value="Genomic_DNA"/>
</dbReference>
<keyword evidence="2" id="KW-1185">Reference proteome</keyword>
<gene>
    <name evidence="1" type="ORF">ED28_16740</name>
</gene>
<comment type="caution">
    <text evidence="1">The sequence shown here is derived from an EMBL/GenBank/DDBJ whole genome shotgun (WGS) entry which is preliminary data.</text>
</comment>
<proteinExistence type="predicted"/>
<sequence>MVSSAGFAYANKVTPYYDGSNQIRTLLDSDVIAQALGNQMIETMDYKGFREDMARMWKIDTENCTIRVALVVDAHPQSAQKGIVYKVEEPVKNCK</sequence>
<name>A0A443I9C5_9GAMM</name>
<protein>
    <submittedName>
        <fullName evidence="1">Uncharacterized protein</fullName>
    </submittedName>
</protein>
<dbReference type="AlphaFoldDB" id="A0A443I9C5"/>